<dbReference type="InterPro" id="IPR001920">
    <property type="entry name" value="Asp/Glu_race"/>
</dbReference>
<dbReference type="EMBL" id="BTCL01000004">
    <property type="protein sequence ID" value="GMK44706.1"/>
    <property type="molecule type" value="Genomic_DNA"/>
</dbReference>
<organism evidence="3 4">
    <name type="scientific">Paenibacillus glycanilyticus</name>
    <dbReference type="NCBI Taxonomy" id="126569"/>
    <lineage>
        <taxon>Bacteria</taxon>
        <taxon>Bacillati</taxon>
        <taxon>Bacillota</taxon>
        <taxon>Bacilli</taxon>
        <taxon>Bacillales</taxon>
        <taxon>Paenibacillaceae</taxon>
        <taxon>Paenibacillus</taxon>
    </lineage>
</organism>
<dbReference type="NCBIfam" id="TIGR00035">
    <property type="entry name" value="asp_race"/>
    <property type="match status" value="1"/>
</dbReference>
<sequence length="240" mass="26828">MEHGSLGIIGGMGPKATSVFFERIINRTNADMDQNHINIIILNHTSLPDRTDVLQKKEGHLFLDQISKDMALLHHAGVSNIAIPCNTAHCFYNEMQEMTTIPIINMVNETLKLVADKFGSGSKVGILATDGTLHNGLYSEECEKLKLKLYKPNEEIQKRIMSIIYKKLKKNQQVNPAEIEDIIEKLLSDFDCDCVVIACTELSSIPLRQNIKRYCIDALDVLVEQSIVRSGKSVKAADFA</sequence>
<dbReference type="SUPFAM" id="SSF53681">
    <property type="entry name" value="Aspartate/glutamate racemase"/>
    <property type="match status" value="2"/>
</dbReference>
<gene>
    <name evidence="3" type="primary">racD_1</name>
    <name evidence="3" type="ORF">PghCCS26_18340</name>
</gene>
<dbReference type="Pfam" id="PF01177">
    <property type="entry name" value="Asp_Glu_race"/>
    <property type="match status" value="1"/>
</dbReference>
<dbReference type="InterPro" id="IPR015942">
    <property type="entry name" value="Asp/Glu/hydantoin_racemase"/>
</dbReference>
<comment type="caution">
    <text evidence="3">The sequence shown here is derived from an EMBL/GenBank/DDBJ whole genome shotgun (WGS) entry which is preliminary data.</text>
</comment>
<dbReference type="Proteomes" id="UP001285921">
    <property type="component" value="Unassembled WGS sequence"/>
</dbReference>
<evidence type="ECO:0000313" key="4">
    <source>
        <dbReference type="Proteomes" id="UP001285921"/>
    </source>
</evidence>
<evidence type="ECO:0000256" key="1">
    <source>
        <dbReference type="ARBA" id="ARBA00007847"/>
    </source>
</evidence>
<dbReference type="Gene3D" id="3.40.50.1860">
    <property type="match status" value="2"/>
</dbReference>
<name>A0ABQ6NHX8_9BACL</name>
<reference evidence="3 4" key="1">
    <citation type="submission" date="2023-05" db="EMBL/GenBank/DDBJ databases">
        <title>Draft genome of Paenibacillus sp. CCS26.</title>
        <authorList>
            <person name="Akita H."/>
            <person name="Shinto Y."/>
            <person name="Kimura Z."/>
        </authorList>
    </citation>
    <scope>NUCLEOTIDE SEQUENCE [LARGE SCALE GENOMIC DNA]</scope>
    <source>
        <strain evidence="3 4">CCS26</strain>
    </source>
</reference>
<dbReference type="PANTHER" id="PTHR21198:SF7">
    <property type="entry name" value="ASPARTATE-GLUTAMATE RACEMASE FAMILY"/>
    <property type="match status" value="1"/>
</dbReference>
<dbReference type="PANTHER" id="PTHR21198">
    <property type="entry name" value="GLUTAMATE RACEMASE"/>
    <property type="match status" value="1"/>
</dbReference>
<protein>
    <submittedName>
        <fullName evidence="3">Aspartate racemase</fullName>
    </submittedName>
</protein>
<dbReference type="RefSeq" id="WP_317979642.1">
    <property type="nucleotide sequence ID" value="NZ_BTCL01000004.1"/>
</dbReference>
<comment type="similarity">
    <text evidence="1">Belongs to the aspartate/glutamate racemases family.</text>
</comment>
<dbReference type="InterPro" id="IPR004380">
    <property type="entry name" value="Asp_race"/>
</dbReference>
<keyword evidence="4" id="KW-1185">Reference proteome</keyword>
<keyword evidence="2" id="KW-0413">Isomerase</keyword>
<evidence type="ECO:0000256" key="2">
    <source>
        <dbReference type="ARBA" id="ARBA00023235"/>
    </source>
</evidence>
<proteinExistence type="inferred from homology"/>
<accession>A0ABQ6NHX8</accession>
<evidence type="ECO:0000313" key="3">
    <source>
        <dbReference type="EMBL" id="GMK44706.1"/>
    </source>
</evidence>